<dbReference type="RefSeq" id="WP_369044683.1">
    <property type="nucleotide sequence ID" value="NZ_CP163302.1"/>
</dbReference>
<accession>A0AB39L058</accession>
<reference evidence="1" key="1">
    <citation type="submission" date="2024-07" db="EMBL/GenBank/DDBJ databases">
        <authorList>
            <person name="fu j."/>
        </authorList>
    </citation>
    <scope>NUCLEOTIDE SEQUENCE</scope>
    <source>
        <strain evidence="1">P10A9</strain>
    </source>
</reference>
<sequence>MRTIPTPLLPTLASAADWVEAAVLAGLRLEMAHTGRPIRLPRSSRVAARAILATAIDNAAQHADTSDAVALEIMWQPDGLTVRMVNVPGETAMGQIVRPGRGIATMMSLAHRAGGWLRAGLCADGFEVEAFLPRMPSRLTALLLPATHLAPGRRPPPHAALARSALGA</sequence>
<name>A0AB39L058_9MICC</name>
<dbReference type="EMBL" id="CP163302">
    <property type="protein sequence ID" value="XDP43765.1"/>
    <property type="molecule type" value="Genomic_DNA"/>
</dbReference>
<dbReference type="AlphaFoldDB" id="A0AB39L058"/>
<proteinExistence type="predicted"/>
<gene>
    <name evidence="1" type="ORF">AB5L97_10600</name>
</gene>
<dbReference type="InterPro" id="IPR036890">
    <property type="entry name" value="HATPase_C_sf"/>
</dbReference>
<evidence type="ECO:0000313" key="1">
    <source>
        <dbReference type="EMBL" id="XDP43765.1"/>
    </source>
</evidence>
<organism evidence="1">
    <name type="scientific">Sinomonas puerhi</name>
    <dbReference type="NCBI Taxonomy" id="3238584"/>
    <lineage>
        <taxon>Bacteria</taxon>
        <taxon>Bacillati</taxon>
        <taxon>Actinomycetota</taxon>
        <taxon>Actinomycetes</taxon>
        <taxon>Micrococcales</taxon>
        <taxon>Micrococcaceae</taxon>
        <taxon>Sinomonas</taxon>
    </lineage>
</organism>
<protein>
    <recommendedName>
        <fullName evidence="2">Histidine kinase-like protein</fullName>
    </recommendedName>
</protein>
<dbReference type="Gene3D" id="3.30.565.10">
    <property type="entry name" value="Histidine kinase-like ATPase, C-terminal domain"/>
    <property type="match status" value="1"/>
</dbReference>
<dbReference type="KEGG" id="spue:AB5L97_10600"/>
<evidence type="ECO:0008006" key="2">
    <source>
        <dbReference type="Google" id="ProtNLM"/>
    </source>
</evidence>